<dbReference type="InterPro" id="IPR006385">
    <property type="entry name" value="HAD_hydro_SerB1"/>
</dbReference>
<dbReference type="Pfam" id="PF12710">
    <property type="entry name" value="HAD"/>
    <property type="match status" value="1"/>
</dbReference>
<dbReference type="NCBIfam" id="TIGR01488">
    <property type="entry name" value="HAD-SF-IB"/>
    <property type="match status" value="1"/>
</dbReference>
<proteinExistence type="predicted"/>
<evidence type="ECO:0000313" key="2">
    <source>
        <dbReference type="EMBL" id="CAB4992372.1"/>
    </source>
</evidence>
<protein>
    <submittedName>
        <fullName evidence="3">Unannotated protein</fullName>
    </submittedName>
</protein>
<organism evidence="3">
    <name type="scientific">freshwater metagenome</name>
    <dbReference type="NCBI Taxonomy" id="449393"/>
    <lineage>
        <taxon>unclassified sequences</taxon>
        <taxon>metagenomes</taxon>
        <taxon>ecological metagenomes</taxon>
    </lineage>
</organism>
<evidence type="ECO:0000313" key="1">
    <source>
        <dbReference type="EMBL" id="CAB4724748.1"/>
    </source>
</evidence>
<dbReference type="InterPro" id="IPR036412">
    <property type="entry name" value="HAD-like_sf"/>
</dbReference>
<dbReference type="Gene3D" id="1.20.1440.100">
    <property type="entry name" value="SG protein - dephosphorylation function"/>
    <property type="match status" value="1"/>
</dbReference>
<dbReference type="EMBL" id="CAFBPQ010000118">
    <property type="protein sequence ID" value="CAB5034639.1"/>
    <property type="molecule type" value="Genomic_DNA"/>
</dbReference>
<reference evidence="3" key="1">
    <citation type="submission" date="2020-05" db="EMBL/GenBank/DDBJ databases">
        <authorList>
            <person name="Chiriac C."/>
            <person name="Salcher M."/>
            <person name="Ghai R."/>
            <person name="Kavagutti S V."/>
        </authorList>
    </citation>
    <scope>NUCLEOTIDE SEQUENCE</scope>
</reference>
<name>A0A6J7S0W6_9ZZZZ</name>
<dbReference type="PANTHER" id="PTHR43344">
    <property type="entry name" value="PHOSPHOSERINE PHOSPHATASE"/>
    <property type="match status" value="1"/>
</dbReference>
<dbReference type="InterPro" id="IPR023214">
    <property type="entry name" value="HAD_sf"/>
</dbReference>
<dbReference type="EMBL" id="CAEZYK010000045">
    <property type="protein sequence ID" value="CAB4724748.1"/>
    <property type="molecule type" value="Genomic_DNA"/>
</dbReference>
<dbReference type="NCBIfam" id="TIGR01490">
    <property type="entry name" value="HAD-SF-IB-hyp1"/>
    <property type="match status" value="1"/>
</dbReference>
<evidence type="ECO:0000313" key="3">
    <source>
        <dbReference type="EMBL" id="CAB5034639.1"/>
    </source>
</evidence>
<gene>
    <name evidence="1" type="ORF">UFOPK2683_00895</name>
    <name evidence="2" type="ORF">UFOPK3897_01805</name>
    <name evidence="3" type="ORF">UFOPK4121_01751</name>
</gene>
<sequence length="205" mass="22536">MSTTRTVAAFDFDHTISNRDNVLAFLIEVGGRARLARALIATAPDLARRRRDQVKRSVTRSILRGYPADKLKTQAQTFAQEIISHHIRPDVLARAQWHRAQGHQLVIVSASYACYLNFVAAHLGFDAVLATELATDAARQTLTGELLGANVYGAEKVNRLEAWIGPEPALIWAYGDSAGDNELLARANYPVRVGKPPLPSSPIER</sequence>
<dbReference type="Gene3D" id="3.40.50.1000">
    <property type="entry name" value="HAD superfamily/HAD-like"/>
    <property type="match status" value="1"/>
</dbReference>
<dbReference type="AlphaFoldDB" id="A0A6J7S0W6"/>
<dbReference type="InterPro" id="IPR050582">
    <property type="entry name" value="HAD-like_SerB"/>
</dbReference>
<accession>A0A6J7S0W6</accession>
<dbReference type="EMBL" id="CAFBOF010000095">
    <property type="protein sequence ID" value="CAB4992372.1"/>
    <property type="molecule type" value="Genomic_DNA"/>
</dbReference>
<dbReference type="SUPFAM" id="SSF56784">
    <property type="entry name" value="HAD-like"/>
    <property type="match status" value="1"/>
</dbReference>